<evidence type="ECO:0000256" key="1">
    <source>
        <dbReference type="SAM" id="Phobius"/>
    </source>
</evidence>
<dbReference type="Gene3D" id="1.10.287.950">
    <property type="entry name" value="Methyl-accepting chemotaxis protein"/>
    <property type="match status" value="1"/>
</dbReference>
<keyword evidence="1" id="KW-0472">Membrane</keyword>
<gene>
    <name evidence="2" type="ORF">Kalk_03925</name>
</gene>
<dbReference type="OrthoDB" id="3288815at2"/>
<dbReference type="Proteomes" id="UP000235116">
    <property type="component" value="Chromosome"/>
</dbReference>
<dbReference type="AlphaFoldDB" id="A0A2K9LHA7"/>
<feature type="transmembrane region" description="Helical" evidence="1">
    <location>
        <begin position="36"/>
        <end position="53"/>
    </location>
</feature>
<evidence type="ECO:0000313" key="3">
    <source>
        <dbReference type="Proteomes" id="UP000235116"/>
    </source>
</evidence>
<name>A0A2K9LHA7_9GAMM</name>
<organism evidence="2 3">
    <name type="scientific">Ketobacter alkanivorans</name>
    <dbReference type="NCBI Taxonomy" id="1917421"/>
    <lineage>
        <taxon>Bacteria</taxon>
        <taxon>Pseudomonadati</taxon>
        <taxon>Pseudomonadota</taxon>
        <taxon>Gammaproteobacteria</taxon>
        <taxon>Pseudomonadales</taxon>
        <taxon>Ketobacteraceae</taxon>
        <taxon>Ketobacter</taxon>
    </lineage>
</organism>
<accession>A0A2K9LHA7</accession>
<evidence type="ECO:0000313" key="2">
    <source>
        <dbReference type="EMBL" id="AUM11617.1"/>
    </source>
</evidence>
<keyword evidence="1" id="KW-0812">Transmembrane</keyword>
<evidence type="ECO:0008006" key="4">
    <source>
        <dbReference type="Google" id="ProtNLM"/>
    </source>
</evidence>
<dbReference type="SUPFAM" id="SSF58104">
    <property type="entry name" value="Methyl-accepting chemotaxis protein (MCP) signaling domain"/>
    <property type="match status" value="1"/>
</dbReference>
<protein>
    <recommendedName>
        <fullName evidence="4">Methyl-accepting transducer domain-containing protein</fullName>
    </recommendedName>
</protein>
<dbReference type="EMBL" id="CP022684">
    <property type="protein sequence ID" value="AUM11617.1"/>
    <property type="molecule type" value="Genomic_DNA"/>
</dbReference>
<dbReference type="RefSeq" id="WP_101892957.1">
    <property type="nucleotide sequence ID" value="NZ_CP022684.1"/>
</dbReference>
<keyword evidence="1" id="KW-1133">Transmembrane helix</keyword>
<keyword evidence="3" id="KW-1185">Reference proteome</keyword>
<reference evidence="3" key="1">
    <citation type="submission" date="2017-08" db="EMBL/GenBank/DDBJ databases">
        <title>Direct submision.</title>
        <authorList>
            <person name="Kim S.-J."/>
            <person name="Rhee S.-K."/>
        </authorList>
    </citation>
    <scope>NUCLEOTIDE SEQUENCE [LARGE SCALE GENOMIC DNA]</scope>
    <source>
        <strain evidence="3">GI5</strain>
    </source>
</reference>
<sequence>MKQNHWQTRLILKRIVYMLAWLSSITLLLLLRVESVPIYVALLAVASCFLWYGSYKLSGDSHQVSEGSSLPESSGTQTEAPHLHYFARLLASLNKNWLLCDSDLDQARGNLRNVHHALVDAIDAAKSTGMLAVNSMIAATNTGEVGRGFVTVSKDLVSISDQSGQDLAKMKDVIAVTEVRLSQARRLLDVPLLDYVGEPASSPIAELAETVACIQSGQEQLRIIAERYQRNSKSDVRWLQLGDAVRRLLNDVINVLYQFELRLIDVISDMRLLALSGTLTGDQLIEIKDQIDSGPQREATE</sequence>
<proteinExistence type="predicted"/>
<dbReference type="KEGG" id="kak:Kalk_03925"/>
<feature type="transmembrane region" description="Helical" evidence="1">
    <location>
        <begin position="12"/>
        <end position="30"/>
    </location>
</feature>